<sequence length="432" mass="48286">MRIAIIGSGISGLGAAYGLRHEPGLVVYEAEPRLGGHAHTVDIDYLGTAISVDTGFIVYNQLNYPNLIALFAALDVATKESTMSFSVSVANGRREWAGDRSLWKVFAQPSNVLRPSFLWMLKEIVRFNRLAAADLASGALHNVTLGDYLDQRRFSRRFRSDYLIPMGAAIWSMPADRVLQFPVESFVSFFDNHRLLSFDQPLWRTVDGGSRAYVSAMEKHLGSRVRRLSRVERIVREGRQVILTDQHGGQVAFDQAIIATHADQALAMIQQPSDDERNILGAFAFAENEVWLHRDPALMPKRRAAWAAWNYLAPGDGPEDGTDPVAVTYCMNMLQGIAWHYPLFVSLNPPARPKPELTFARFAYRHPQMSRETLAAQQALARIQGKDRLWFAGAWSKHGFHEDGLVSGMRAAQPLGGDYPWVKAPLLREAAE</sequence>
<dbReference type="RefSeq" id="WP_376800595.1">
    <property type="nucleotide sequence ID" value="NZ_DBNB01000026.1"/>
</dbReference>
<dbReference type="EMBL" id="LWDL01000016">
    <property type="protein sequence ID" value="OQW51979.1"/>
    <property type="molecule type" value="Genomic_DNA"/>
</dbReference>
<protein>
    <submittedName>
        <fullName evidence="2">NAD/FAD-binding protein</fullName>
    </submittedName>
</protein>
<accession>A0A1W9HX29</accession>
<proteinExistence type="predicted"/>
<comment type="caution">
    <text evidence="2">The sequence shown here is derived from an EMBL/GenBank/DDBJ whole genome shotgun (WGS) entry which is preliminary data.</text>
</comment>
<dbReference type="Gene3D" id="3.50.50.60">
    <property type="entry name" value="FAD/NAD(P)-binding domain"/>
    <property type="match status" value="1"/>
</dbReference>
<evidence type="ECO:0000259" key="1">
    <source>
        <dbReference type="Pfam" id="PF01593"/>
    </source>
</evidence>
<dbReference type="STRING" id="1827387.A4S15_09040"/>
<feature type="domain" description="Amine oxidase" evidence="1">
    <location>
        <begin position="10"/>
        <end position="266"/>
    </location>
</feature>
<dbReference type="Pfam" id="PF01593">
    <property type="entry name" value="Amino_oxidase"/>
    <property type="match status" value="1"/>
</dbReference>
<dbReference type="PANTHER" id="PTHR42923:SF17">
    <property type="entry name" value="AMINE OXIDASE DOMAIN-CONTAINING PROTEIN"/>
    <property type="match status" value="1"/>
</dbReference>
<evidence type="ECO:0000313" key="3">
    <source>
        <dbReference type="Proteomes" id="UP000192872"/>
    </source>
</evidence>
<dbReference type="Proteomes" id="UP000192872">
    <property type="component" value="Unassembled WGS sequence"/>
</dbReference>
<dbReference type="FunFam" id="1.10.405.20:FF:000001">
    <property type="entry name" value="Amine oxidase"/>
    <property type="match status" value="1"/>
</dbReference>
<organism evidence="2 3">
    <name type="scientific">Candidatus Raskinella chloraquaticus</name>
    <dbReference type="NCBI Taxonomy" id="1951219"/>
    <lineage>
        <taxon>Bacteria</taxon>
        <taxon>Pseudomonadati</taxon>
        <taxon>Pseudomonadota</taxon>
        <taxon>Alphaproteobacteria</taxon>
        <taxon>Hyphomicrobiales</taxon>
        <taxon>Phreatobacteraceae</taxon>
        <taxon>Candidatus Raskinella</taxon>
    </lineage>
</organism>
<reference evidence="2 3" key="1">
    <citation type="journal article" date="2017" name="Water Res.">
        <title>Comammox in drinking water systems.</title>
        <authorList>
            <person name="Wang Y."/>
            <person name="Ma L."/>
            <person name="Mao Y."/>
            <person name="Jiang X."/>
            <person name="Xia Y."/>
            <person name="Yu K."/>
            <person name="Li B."/>
            <person name="Zhang T."/>
        </authorList>
    </citation>
    <scope>NUCLEOTIDE SEQUENCE [LARGE SCALE GENOMIC DNA]</scope>
    <source>
        <strain evidence="2">SG_bin8</strain>
    </source>
</reference>
<gene>
    <name evidence="2" type="ORF">A4S15_09040</name>
</gene>
<dbReference type="GO" id="GO:0016491">
    <property type="term" value="F:oxidoreductase activity"/>
    <property type="evidence" value="ECO:0007669"/>
    <property type="project" value="InterPro"/>
</dbReference>
<name>A0A1W9HX29_9HYPH</name>
<evidence type="ECO:0000313" key="2">
    <source>
        <dbReference type="EMBL" id="OQW51979.1"/>
    </source>
</evidence>
<dbReference type="SUPFAM" id="SSF51905">
    <property type="entry name" value="FAD/NAD(P)-binding domain"/>
    <property type="match status" value="1"/>
</dbReference>
<dbReference type="InterPro" id="IPR050464">
    <property type="entry name" value="Zeta_carotene_desat/Oxidored"/>
</dbReference>
<dbReference type="AlphaFoldDB" id="A0A1W9HX29"/>
<dbReference type="InterPro" id="IPR036188">
    <property type="entry name" value="FAD/NAD-bd_sf"/>
</dbReference>
<dbReference type="InterPro" id="IPR002937">
    <property type="entry name" value="Amino_oxidase"/>
</dbReference>
<dbReference type="PANTHER" id="PTHR42923">
    <property type="entry name" value="PROTOPORPHYRINOGEN OXIDASE"/>
    <property type="match status" value="1"/>
</dbReference>